<evidence type="ECO:0000256" key="1">
    <source>
        <dbReference type="ARBA" id="ARBA00020786"/>
    </source>
</evidence>
<dbReference type="CDD" id="cd00051">
    <property type="entry name" value="EFh"/>
    <property type="match status" value="2"/>
</dbReference>
<dbReference type="GO" id="GO:0016460">
    <property type="term" value="C:myosin II complex"/>
    <property type="evidence" value="ECO:0007669"/>
    <property type="project" value="TreeGrafter"/>
</dbReference>
<dbReference type="EMBL" id="HBEM01004045">
    <property type="protein sequence ID" value="CAD8433931.1"/>
    <property type="molecule type" value="Transcribed_RNA"/>
</dbReference>
<dbReference type="GO" id="GO:0005509">
    <property type="term" value="F:calcium ion binding"/>
    <property type="evidence" value="ECO:0007669"/>
    <property type="project" value="InterPro"/>
</dbReference>
<dbReference type="Gene3D" id="1.10.238.10">
    <property type="entry name" value="EF-hand"/>
    <property type="match status" value="2"/>
</dbReference>
<keyword evidence="4" id="KW-0106">Calcium</keyword>
<dbReference type="SMART" id="SM00054">
    <property type="entry name" value="EFh"/>
    <property type="match status" value="4"/>
</dbReference>
<organism evidence="6">
    <name type="scientific">Amorphochlora amoebiformis</name>
    <dbReference type="NCBI Taxonomy" id="1561963"/>
    <lineage>
        <taxon>Eukaryota</taxon>
        <taxon>Sar</taxon>
        <taxon>Rhizaria</taxon>
        <taxon>Cercozoa</taxon>
        <taxon>Chlorarachniophyceae</taxon>
        <taxon>Amorphochlora</taxon>
    </lineage>
</organism>
<evidence type="ECO:0000256" key="4">
    <source>
        <dbReference type="ARBA" id="ARBA00022837"/>
    </source>
</evidence>
<accession>A0A7S0CUP0</accession>
<dbReference type="PROSITE" id="PS00018">
    <property type="entry name" value="EF_HAND_1"/>
    <property type="match status" value="4"/>
</dbReference>
<dbReference type="PROSITE" id="PS50222">
    <property type="entry name" value="EF_HAND_2"/>
    <property type="match status" value="4"/>
</dbReference>
<feature type="domain" description="EF-hand" evidence="5">
    <location>
        <begin position="14"/>
        <end position="49"/>
    </location>
</feature>
<dbReference type="InterPro" id="IPR002048">
    <property type="entry name" value="EF_hand_dom"/>
</dbReference>
<dbReference type="InterPro" id="IPR050230">
    <property type="entry name" value="CALM/Myosin/TropC-like"/>
</dbReference>
<dbReference type="PANTHER" id="PTHR23048">
    <property type="entry name" value="MYOSIN LIGHT CHAIN 1, 3"/>
    <property type="match status" value="1"/>
</dbReference>
<protein>
    <recommendedName>
        <fullName evidence="1">Calmodulin</fullName>
    </recommendedName>
</protein>
<keyword evidence="2" id="KW-0479">Metal-binding</keyword>
<dbReference type="PRINTS" id="PR00450">
    <property type="entry name" value="RECOVERIN"/>
</dbReference>
<feature type="domain" description="EF-hand" evidence="5">
    <location>
        <begin position="50"/>
        <end position="85"/>
    </location>
</feature>
<dbReference type="FunFam" id="1.10.238.10:FF:000089">
    <property type="entry name" value="calmodulin-like protein 3"/>
    <property type="match status" value="1"/>
</dbReference>
<dbReference type="Pfam" id="PF13499">
    <property type="entry name" value="EF-hand_7"/>
    <property type="match status" value="2"/>
</dbReference>
<evidence type="ECO:0000259" key="5">
    <source>
        <dbReference type="PROSITE" id="PS50222"/>
    </source>
</evidence>
<evidence type="ECO:0000256" key="3">
    <source>
        <dbReference type="ARBA" id="ARBA00022737"/>
    </source>
</evidence>
<keyword evidence="3" id="KW-0677">Repeat</keyword>
<proteinExistence type="predicted"/>
<reference evidence="6" key="1">
    <citation type="submission" date="2021-01" db="EMBL/GenBank/DDBJ databases">
        <authorList>
            <person name="Corre E."/>
            <person name="Pelletier E."/>
            <person name="Niang G."/>
            <person name="Scheremetjew M."/>
            <person name="Finn R."/>
            <person name="Kale V."/>
            <person name="Holt S."/>
            <person name="Cochrane G."/>
            <person name="Meng A."/>
            <person name="Brown T."/>
            <person name="Cohen L."/>
        </authorList>
    </citation>
    <scope>NUCLEOTIDE SEQUENCE</scope>
    <source>
        <strain evidence="6">CCMP2058</strain>
    </source>
</reference>
<dbReference type="AlphaFoldDB" id="A0A7S0CUP0"/>
<dbReference type="InterPro" id="IPR011992">
    <property type="entry name" value="EF-hand-dom_pair"/>
</dbReference>
<dbReference type="FunFam" id="1.10.238.10:FF:000336">
    <property type="entry name" value="HLH domain-containing protein"/>
    <property type="match status" value="1"/>
</dbReference>
<dbReference type="PANTHER" id="PTHR23048:SF0">
    <property type="entry name" value="CALMODULIN LIKE 3"/>
    <property type="match status" value="1"/>
</dbReference>
<name>A0A7S0CUP0_9EUKA</name>
<evidence type="ECO:0000256" key="2">
    <source>
        <dbReference type="ARBA" id="ARBA00022723"/>
    </source>
</evidence>
<dbReference type="SUPFAM" id="SSF47473">
    <property type="entry name" value="EF-hand"/>
    <property type="match status" value="1"/>
</dbReference>
<feature type="domain" description="EF-hand" evidence="5">
    <location>
        <begin position="91"/>
        <end position="122"/>
    </location>
</feature>
<gene>
    <name evidence="6" type="ORF">LAMO00422_LOCUS2832</name>
</gene>
<evidence type="ECO:0000313" key="6">
    <source>
        <dbReference type="EMBL" id="CAD8433931.1"/>
    </source>
</evidence>
<sequence>MSGKKEYDSKKHEKEVEEMREVFDLFDKDSDGTITISELGVVLKSLKKNFNEQQLKEIIKKVDKNGDGQIDFEEFLKMMSNRVGTRNRDYELKEAFNVFDQDGDGYITASELSTVMKTLGEQIDKETIDLMIEGVDRDGDGEIDFNEFKMMMAEGPQ</sequence>
<feature type="domain" description="EF-hand" evidence="5">
    <location>
        <begin position="123"/>
        <end position="157"/>
    </location>
</feature>
<dbReference type="InterPro" id="IPR018247">
    <property type="entry name" value="EF_Hand_1_Ca_BS"/>
</dbReference>